<keyword evidence="1" id="KW-0472">Membrane</keyword>
<feature type="transmembrane region" description="Helical" evidence="1">
    <location>
        <begin position="229"/>
        <end position="249"/>
    </location>
</feature>
<dbReference type="GO" id="GO:0005886">
    <property type="term" value="C:plasma membrane"/>
    <property type="evidence" value="ECO:0007669"/>
    <property type="project" value="InterPro"/>
</dbReference>
<feature type="transmembrane region" description="Helical" evidence="1">
    <location>
        <begin position="176"/>
        <end position="200"/>
    </location>
</feature>
<dbReference type="InterPro" id="IPR009571">
    <property type="entry name" value="SUR7/Rim9-like_fungi"/>
</dbReference>
<dbReference type="AlphaFoldDB" id="A0A0C3NP77"/>
<feature type="chain" id="PRO_5002167706" description="Actin cortical patch SUR7/pH-response regulator pali" evidence="2">
    <location>
        <begin position="32"/>
        <end position="256"/>
    </location>
</feature>
<dbReference type="HOGENOM" id="CLU_094315_0_0_1"/>
<dbReference type="Gene3D" id="1.20.140.150">
    <property type="match status" value="1"/>
</dbReference>
<dbReference type="STRING" id="745531.A0A0C3NP77"/>
<evidence type="ECO:0000313" key="3">
    <source>
        <dbReference type="EMBL" id="KIP06914.1"/>
    </source>
</evidence>
<sequence>MRGELCIGSASFLSLVALLLLIFMHVGQINTSTVPRSISMMKVNVSAYGVAIAAATTPDPVTGLYTDNASEPLQQHLGLRNFYDWGLYQYCAYVNDTHGECSPHVTANRLQPYEALTSDMNDNFVRLTNSLIPATTFSDSQYLGEFTRGAYYLLLLGTIATALAFFTGLVRHAFGFFVSTVFAIVGSVFLLIGAVIWTVIVKKAEVINGYFIPTTPPVPLGVEVSVGNGILLAWAAFACLIGSVIPYMISCCTYRG</sequence>
<protein>
    <recommendedName>
        <fullName evidence="5">Actin cortical patch SUR7/pH-response regulator pali</fullName>
    </recommendedName>
</protein>
<reference evidence="3 4" key="1">
    <citation type="journal article" date="2014" name="PLoS Genet.">
        <title>Analysis of the Phlebiopsis gigantea genome, transcriptome and secretome provides insight into its pioneer colonization strategies of wood.</title>
        <authorList>
            <person name="Hori C."/>
            <person name="Ishida T."/>
            <person name="Igarashi K."/>
            <person name="Samejima M."/>
            <person name="Suzuki H."/>
            <person name="Master E."/>
            <person name="Ferreira P."/>
            <person name="Ruiz-Duenas F.J."/>
            <person name="Held B."/>
            <person name="Canessa P."/>
            <person name="Larrondo L.F."/>
            <person name="Schmoll M."/>
            <person name="Druzhinina I.S."/>
            <person name="Kubicek C.P."/>
            <person name="Gaskell J.A."/>
            <person name="Kersten P."/>
            <person name="St John F."/>
            <person name="Glasner J."/>
            <person name="Sabat G."/>
            <person name="Splinter BonDurant S."/>
            <person name="Syed K."/>
            <person name="Yadav J."/>
            <person name="Mgbeahuruike A.C."/>
            <person name="Kovalchuk A."/>
            <person name="Asiegbu F.O."/>
            <person name="Lackner G."/>
            <person name="Hoffmeister D."/>
            <person name="Rencoret J."/>
            <person name="Gutierrez A."/>
            <person name="Sun H."/>
            <person name="Lindquist E."/>
            <person name="Barry K."/>
            <person name="Riley R."/>
            <person name="Grigoriev I.V."/>
            <person name="Henrissat B."/>
            <person name="Kues U."/>
            <person name="Berka R.M."/>
            <person name="Martinez A.T."/>
            <person name="Covert S.F."/>
            <person name="Blanchette R.A."/>
            <person name="Cullen D."/>
        </authorList>
    </citation>
    <scope>NUCLEOTIDE SEQUENCE [LARGE SCALE GENOMIC DNA]</scope>
    <source>
        <strain evidence="3 4">11061_1 CR5-6</strain>
    </source>
</reference>
<keyword evidence="2" id="KW-0732">Signal</keyword>
<proteinExistence type="predicted"/>
<dbReference type="Proteomes" id="UP000053257">
    <property type="component" value="Unassembled WGS sequence"/>
</dbReference>
<feature type="transmembrane region" description="Helical" evidence="1">
    <location>
        <begin position="150"/>
        <end position="169"/>
    </location>
</feature>
<dbReference type="PANTHER" id="PTHR28019">
    <property type="entry name" value="CELL MEMBRANE PROTEIN YLR413W-RELATED"/>
    <property type="match status" value="1"/>
</dbReference>
<organism evidence="3 4">
    <name type="scientific">Phlebiopsis gigantea (strain 11061_1 CR5-6)</name>
    <name type="common">White-rot fungus</name>
    <name type="synonym">Peniophora gigantea</name>
    <dbReference type="NCBI Taxonomy" id="745531"/>
    <lineage>
        <taxon>Eukaryota</taxon>
        <taxon>Fungi</taxon>
        <taxon>Dikarya</taxon>
        <taxon>Basidiomycota</taxon>
        <taxon>Agaricomycotina</taxon>
        <taxon>Agaricomycetes</taxon>
        <taxon>Polyporales</taxon>
        <taxon>Phanerochaetaceae</taxon>
        <taxon>Phlebiopsis</taxon>
    </lineage>
</organism>
<dbReference type="OrthoDB" id="3349852at2759"/>
<gene>
    <name evidence="3" type="ORF">PHLGIDRAFT_90215</name>
</gene>
<dbReference type="InterPro" id="IPR052413">
    <property type="entry name" value="SUR7_domain"/>
</dbReference>
<dbReference type="Pfam" id="PF06687">
    <property type="entry name" value="SUR7"/>
    <property type="match status" value="1"/>
</dbReference>
<feature type="signal peptide" evidence="2">
    <location>
        <begin position="1"/>
        <end position="31"/>
    </location>
</feature>
<keyword evidence="1" id="KW-0812">Transmembrane</keyword>
<evidence type="ECO:0008006" key="5">
    <source>
        <dbReference type="Google" id="ProtNLM"/>
    </source>
</evidence>
<dbReference type="GO" id="GO:0031505">
    <property type="term" value="P:fungal-type cell wall organization"/>
    <property type="evidence" value="ECO:0007669"/>
    <property type="project" value="TreeGrafter"/>
</dbReference>
<evidence type="ECO:0000256" key="2">
    <source>
        <dbReference type="SAM" id="SignalP"/>
    </source>
</evidence>
<evidence type="ECO:0000256" key="1">
    <source>
        <dbReference type="SAM" id="Phobius"/>
    </source>
</evidence>
<dbReference type="GO" id="GO:0051285">
    <property type="term" value="C:cell cortex of cell tip"/>
    <property type="evidence" value="ECO:0007669"/>
    <property type="project" value="TreeGrafter"/>
</dbReference>
<keyword evidence="4" id="KW-1185">Reference proteome</keyword>
<keyword evidence="1" id="KW-1133">Transmembrane helix</keyword>
<accession>A0A0C3NP77</accession>
<name>A0A0C3NP77_PHLG1</name>
<evidence type="ECO:0000313" key="4">
    <source>
        <dbReference type="Proteomes" id="UP000053257"/>
    </source>
</evidence>
<dbReference type="EMBL" id="KN840507">
    <property type="protein sequence ID" value="KIP06914.1"/>
    <property type="molecule type" value="Genomic_DNA"/>
</dbReference>
<dbReference type="PANTHER" id="PTHR28019:SF2">
    <property type="entry name" value="CELL MEMBRANE PROTEIN YLR413W-RELATED"/>
    <property type="match status" value="1"/>
</dbReference>